<proteinExistence type="predicted"/>
<dbReference type="RefSeq" id="WP_173582058.1">
    <property type="nucleotide sequence ID" value="NZ_WOTB01000003.1"/>
</dbReference>
<sequence>MTKVNIRTAGRTGLHGLPAIRARRPFRQVFFPLLCSALISLCGTDAARAQTAPEAAAPAATLSPAKTRLSYTLYSHWFAVLDISTDYLLDSTHYEASMNAHAGGLVSLFMRMNIHSLAKGSVQNGVVQPQLYDSGGFSRHAMRHVMIDYPQSGPRIVIQDPPETDREPVSDDQKKAAVDILGAMMRVLAEVRQTGRCDGTFDIFDGIRLTRMTLRSAGTEAPPNVRKEWSAPALRCDFSGRQIAGFIKGHTTTSLRETHGGSIWFETIPGFGPVAVRVEMEHPKIGKATALLTKDPVLVQ</sequence>
<dbReference type="InterPro" id="IPR021457">
    <property type="entry name" value="DUF3108"/>
</dbReference>
<dbReference type="EMBL" id="WOTB01000003">
    <property type="protein sequence ID" value="NHN83616.1"/>
    <property type="molecule type" value="Genomic_DNA"/>
</dbReference>
<accession>A0ABX0JMB3</accession>
<name>A0ABX0JMB3_9PROT</name>
<dbReference type="Pfam" id="PF11306">
    <property type="entry name" value="DUF3108"/>
    <property type="match status" value="1"/>
</dbReference>
<comment type="caution">
    <text evidence="1">The sequence shown here is derived from an EMBL/GenBank/DDBJ whole genome shotgun (WGS) entry which is preliminary data.</text>
</comment>
<evidence type="ECO:0000313" key="1">
    <source>
        <dbReference type="EMBL" id="NHN83616.1"/>
    </source>
</evidence>
<dbReference type="Proteomes" id="UP000635278">
    <property type="component" value="Unassembled WGS sequence"/>
</dbReference>
<evidence type="ECO:0000313" key="2">
    <source>
        <dbReference type="Proteomes" id="UP000635278"/>
    </source>
</evidence>
<protein>
    <submittedName>
        <fullName evidence="1">DUF3108 domain-containing protein</fullName>
    </submittedName>
</protein>
<gene>
    <name evidence="1" type="ORF">GOB93_03040</name>
</gene>
<organism evidence="1 2">
    <name type="scientific">Acetobacter musti</name>
    <dbReference type="NCBI Taxonomy" id="864732"/>
    <lineage>
        <taxon>Bacteria</taxon>
        <taxon>Pseudomonadati</taxon>
        <taxon>Pseudomonadota</taxon>
        <taxon>Alphaproteobacteria</taxon>
        <taxon>Acetobacterales</taxon>
        <taxon>Acetobacteraceae</taxon>
        <taxon>Acetobacter</taxon>
    </lineage>
</organism>
<keyword evidence="2" id="KW-1185">Reference proteome</keyword>
<reference evidence="1 2" key="1">
    <citation type="journal article" date="2020" name="Int. J. Syst. Evol. Microbiol.">
        <title>Novel acetic acid bacteria from cider fermentations: Acetobacter conturbans sp. nov. and Acetobacter fallax sp. nov.</title>
        <authorList>
            <person name="Sombolestani A.S."/>
            <person name="Cleenwerck I."/>
            <person name="Cnockaert M."/>
            <person name="Borremans W."/>
            <person name="Wieme A.D."/>
            <person name="De Vuyst L."/>
            <person name="Vandamme P."/>
        </authorList>
    </citation>
    <scope>NUCLEOTIDE SEQUENCE [LARGE SCALE GENOMIC DNA]</scope>
    <source>
        <strain evidence="1 2">LMG 30640</strain>
    </source>
</reference>